<evidence type="ECO:0000313" key="2">
    <source>
        <dbReference type="EMBL" id="EGG10246.1"/>
    </source>
</evidence>
<dbReference type="KEGG" id="mlr:MELLADRAFT_103642"/>
<feature type="region of interest" description="Disordered" evidence="1">
    <location>
        <begin position="329"/>
        <end position="463"/>
    </location>
</feature>
<dbReference type="Proteomes" id="UP000001072">
    <property type="component" value="Unassembled WGS sequence"/>
</dbReference>
<dbReference type="EMBL" id="GL883095">
    <property type="protein sequence ID" value="EGG10246.1"/>
    <property type="molecule type" value="Genomic_DNA"/>
</dbReference>
<evidence type="ECO:0000313" key="3">
    <source>
        <dbReference type="Proteomes" id="UP000001072"/>
    </source>
</evidence>
<feature type="region of interest" description="Disordered" evidence="1">
    <location>
        <begin position="226"/>
        <end position="250"/>
    </location>
</feature>
<dbReference type="VEuPathDB" id="FungiDB:MELLADRAFT_103642"/>
<organism evidence="3">
    <name type="scientific">Melampsora larici-populina (strain 98AG31 / pathotype 3-4-7)</name>
    <name type="common">Poplar leaf rust fungus</name>
    <dbReference type="NCBI Taxonomy" id="747676"/>
    <lineage>
        <taxon>Eukaryota</taxon>
        <taxon>Fungi</taxon>
        <taxon>Dikarya</taxon>
        <taxon>Basidiomycota</taxon>
        <taxon>Pucciniomycotina</taxon>
        <taxon>Pucciniomycetes</taxon>
        <taxon>Pucciniales</taxon>
        <taxon>Melampsoraceae</taxon>
        <taxon>Melampsora</taxon>
    </lineage>
</organism>
<feature type="compositionally biased region" description="Basic and acidic residues" evidence="1">
    <location>
        <begin position="410"/>
        <end position="429"/>
    </location>
</feature>
<dbReference type="AlphaFoldDB" id="F4RC02"/>
<dbReference type="RefSeq" id="XP_007406547.1">
    <property type="nucleotide sequence ID" value="XM_007406485.1"/>
</dbReference>
<feature type="region of interest" description="Disordered" evidence="1">
    <location>
        <begin position="44"/>
        <end position="105"/>
    </location>
</feature>
<keyword evidence="3" id="KW-1185">Reference proteome</keyword>
<name>F4RC02_MELLP</name>
<protein>
    <submittedName>
        <fullName evidence="2">Uncharacterized protein</fullName>
    </submittedName>
</protein>
<gene>
    <name evidence="2" type="ORF">MELLADRAFT_103642</name>
</gene>
<feature type="compositionally biased region" description="Basic residues" evidence="1">
    <location>
        <begin position="367"/>
        <end position="388"/>
    </location>
</feature>
<sequence length="463" mass="52660">MTHSSILNFIDHLDNQAVKITEIGSNISPFISLSTYTTLIEMPSQQQNTRATRSGRPIDSQSNPIEIPPPSSSEAGQDLPTNNNLEGTDNPEDEERNNNALDGEALDEQLRDDVAIMMENYQEDGVEDPNISAQKTKIPQKPRPQTIRKNCPPTHQKIAILNHHPKNQHHLRVIQTHPNEKTSQKRSGLPCKSLLPTLQTYWNEAMLKLNEKVPLIVLNLSFIQQDQDERHKNQPSSSSKSSRNRGLNPPSEYTMSFGEWINGISLLRKYLKETYKFGILAKQLKSHIKHVKNIKESTECWMLFTHRAKGVPKPDASLYVENYKKRAKERASKTGELSVGNTNPYAKGGRYKNRNLITGSWNEKTLRSKRLTKKRFRGITPNSKKRRNNTSNNLLPSHQRRAARPPRTTFTHERTDQPQKQNDVRESEVRNQNFNHGANGAGGRGSNRQGRGGIVTRGRSRQQ</sequence>
<evidence type="ECO:0000256" key="1">
    <source>
        <dbReference type="SAM" id="MobiDB-lite"/>
    </source>
</evidence>
<dbReference type="HOGENOM" id="CLU_047283_0_0_1"/>
<proteinExistence type="predicted"/>
<reference evidence="3" key="1">
    <citation type="journal article" date="2011" name="Proc. Natl. Acad. Sci. U.S.A.">
        <title>Obligate biotrophy features unraveled by the genomic analysis of rust fungi.</title>
        <authorList>
            <person name="Duplessis S."/>
            <person name="Cuomo C.A."/>
            <person name="Lin Y.-C."/>
            <person name="Aerts A."/>
            <person name="Tisserant E."/>
            <person name="Veneault-Fourrey C."/>
            <person name="Joly D.L."/>
            <person name="Hacquard S."/>
            <person name="Amselem J."/>
            <person name="Cantarel B.L."/>
            <person name="Chiu R."/>
            <person name="Coutinho P.M."/>
            <person name="Feau N."/>
            <person name="Field M."/>
            <person name="Frey P."/>
            <person name="Gelhaye E."/>
            <person name="Goldberg J."/>
            <person name="Grabherr M.G."/>
            <person name="Kodira C.D."/>
            <person name="Kohler A."/>
            <person name="Kuees U."/>
            <person name="Lindquist E.A."/>
            <person name="Lucas S.M."/>
            <person name="Mago R."/>
            <person name="Mauceli E."/>
            <person name="Morin E."/>
            <person name="Murat C."/>
            <person name="Pangilinan J.L."/>
            <person name="Park R."/>
            <person name="Pearson M."/>
            <person name="Quesneville H."/>
            <person name="Rouhier N."/>
            <person name="Sakthikumar S."/>
            <person name="Salamov A.A."/>
            <person name="Schmutz J."/>
            <person name="Selles B."/>
            <person name="Shapiro H."/>
            <person name="Tanguay P."/>
            <person name="Tuskan G.A."/>
            <person name="Henrissat B."/>
            <person name="Van de Peer Y."/>
            <person name="Rouze P."/>
            <person name="Ellis J.G."/>
            <person name="Dodds P.N."/>
            <person name="Schein J.E."/>
            <person name="Zhong S."/>
            <person name="Hamelin R.C."/>
            <person name="Grigoriev I.V."/>
            <person name="Szabo L.J."/>
            <person name="Martin F."/>
        </authorList>
    </citation>
    <scope>NUCLEOTIDE SEQUENCE [LARGE SCALE GENOMIC DNA]</scope>
    <source>
        <strain evidence="3">98AG31 / pathotype 3-4-7</strain>
    </source>
</reference>
<dbReference type="GeneID" id="18922030"/>
<feature type="compositionally biased region" description="Gly residues" evidence="1">
    <location>
        <begin position="439"/>
        <end position="455"/>
    </location>
</feature>
<accession>F4RC02</accession>
<dbReference type="InParanoid" id="F4RC02"/>